<dbReference type="GO" id="GO:0000785">
    <property type="term" value="C:chromatin"/>
    <property type="evidence" value="ECO:0007669"/>
    <property type="project" value="TreeGrafter"/>
</dbReference>
<dbReference type="Proteomes" id="UP000031192">
    <property type="component" value="Unassembled WGS sequence"/>
</dbReference>
<gene>
    <name evidence="11" type="ORF">MGU_10350</name>
</gene>
<evidence type="ECO:0000256" key="6">
    <source>
        <dbReference type="ARBA" id="ARBA00023242"/>
    </source>
</evidence>
<dbReference type="InterPro" id="IPR036864">
    <property type="entry name" value="Zn2-C6_fun-type_DNA-bd_sf"/>
</dbReference>
<evidence type="ECO:0000256" key="3">
    <source>
        <dbReference type="ARBA" id="ARBA00022737"/>
    </source>
</evidence>
<dbReference type="GO" id="GO:0000978">
    <property type="term" value="F:RNA polymerase II cis-regulatory region sequence-specific DNA binding"/>
    <property type="evidence" value="ECO:0007669"/>
    <property type="project" value="InterPro"/>
</dbReference>
<dbReference type="SUPFAM" id="SSF57667">
    <property type="entry name" value="beta-beta-alpha zinc fingers"/>
    <property type="match status" value="1"/>
</dbReference>
<evidence type="ECO:0000313" key="11">
    <source>
        <dbReference type="EMBL" id="KID82320.1"/>
    </source>
</evidence>
<dbReference type="InterPro" id="IPR013087">
    <property type="entry name" value="Znf_C2H2_type"/>
</dbReference>
<keyword evidence="6" id="KW-0539">Nucleus</keyword>
<dbReference type="PANTHER" id="PTHR40626">
    <property type="entry name" value="MIP31509P"/>
    <property type="match status" value="1"/>
</dbReference>
<dbReference type="SMART" id="SM00355">
    <property type="entry name" value="ZnF_C2H2"/>
    <property type="match status" value="2"/>
</dbReference>
<dbReference type="FunFam" id="3.30.160.60:FF:002343">
    <property type="entry name" value="Zinc finger protein 33A"/>
    <property type="match status" value="1"/>
</dbReference>
<keyword evidence="12" id="KW-1185">Reference proteome</keyword>
<comment type="caution">
    <text evidence="11">The sequence shown here is derived from an EMBL/GenBank/DDBJ whole genome shotgun (WGS) entry which is preliminary data.</text>
</comment>
<dbReference type="PROSITE" id="PS00463">
    <property type="entry name" value="ZN2_CY6_FUNGAL_1"/>
    <property type="match status" value="1"/>
</dbReference>
<dbReference type="Gene3D" id="4.10.240.10">
    <property type="entry name" value="Zn(2)-C6 fungal-type DNA-binding domain"/>
    <property type="match status" value="1"/>
</dbReference>
<dbReference type="Gene3D" id="3.30.160.60">
    <property type="entry name" value="Classic Zinc Finger"/>
    <property type="match status" value="2"/>
</dbReference>
<proteinExistence type="predicted"/>
<evidence type="ECO:0000256" key="7">
    <source>
        <dbReference type="PROSITE-ProRule" id="PRU00042"/>
    </source>
</evidence>
<dbReference type="OrthoDB" id="654211at2759"/>
<feature type="domain" description="C2H2-type" evidence="10">
    <location>
        <begin position="58"/>
        <end position="85"/>
    </location>
</feature>
<dbReference type="HOGENOM" id="CLU_012538_2_0_1"/>
<dbReference type="CDD" id="cd12148">
    <property type="entry name" value="fungal_TF_MHR"/>
    <property type="match status" value="1"/>
</dbReference>
<evidence type="ECO:0000256" key="8">
    <source>
        <dbReference type="SAM" id="MobiDB-lite"/>
    </source>
</evidence>
<sequence>MSQICQTLPFWRAAGIPSSARSLQITMQTGSRNRSSPVSPGEAGGDDVLLVNAVKKSYQCSTCAREFSRPDHLRRHALSHTGARPYSCLYCGQRFVRSDRLRDHYDNCGTRGDREIPKGGQRGRRRRACAACTASKLRCEGGTPCNGCRRRNLACDTSRIARPQRPESTTGAQVLDRMADSASDARSIKALLDNGTQSFTEKFNLPFFHDDTGDVGVPPQAPRANPSLDYGDLADVGSQLHLSLGPSEGFELLLNSVSDFWTGPFGTTQPWVNDVDEGDLVWLVRANVPNMFQQPPLAQESKAETPQITALRDVLLRTAQQLHLHPSSLDEMTAIIGFLCCQPKIDAFVGLFFLNWHPNGPVLHPPSFDTELVPTELLISVIALGAMYSHDKADRLAARKLLNIAELVVFSAEVFAAAHEIKHPSDESTHNELDWHQFQQIQAGYLITTVQYWAGTRQAKSRAMETRFCELVKAARKSGLTQVQHLPQDRISEELWIRKETQVRTIIMIRLLDCAFLFFSNYPCKLAFSELEHDLPCENSVFNAKHPFAEENFRFRRGSTTAEAFEELFREQSNPPPAQRQCDVESCVNYGSRTVVDLFLTIHLLYVFIRTNMLLRRPLGAAMGQRRQNPASEQPAWAEGVDQITAAARHALKRWRSSWLAVRSNTRQDVWRASGMHRNAYNFWLVAHLLIEKNEALDLVKRIEVQCEDSLQSLKLLL</sequence>
<dbReference type="PROSITE" id="PS50048">
    <property type="entry name" value="ZN2_CY6_FUNGAL_2"/>
    <property type="match status" value="1"/>
</dbReference>
<feature type="compositionally biased region" description="Polar residues" evidence="8">
    <location>
        <begin position="26"/>
        <end position="38"/>
    </location>
</feature>
<dbReference type="InterPro" id="IPR036236">
    <property type="entry name" value="Znf_C2H2_sf"/>
</dbReference>
<keyword evidence="5" id="KW-0862">Zinc</keyword>
<dbReference type="InterPro" id="IPR051059">
    <property type="entry name" value="VerF-like"/>
</dbReference>
<dbReference type="EMBL" id="AZNH01000092">
    <property type="protein sequence ID" value="KID82320.1"/>
    <property type="molecule type" value="Genomic_DNA"/>
</dbReference>
<dbReference type="GO" id="GO:0005634">
    <property type="term" value="C:nucleus"/>
    <property type="evidence" value="ECO:0007669"/>
    <property type="project" value="UniProtKB-SubCell"/>
</dbReference>
<evidence type="ECO:0000313" key="12">
    <source>
        <dbReference type="Proteomes" id="UP000031192"/>
    </source>
</evidence>
<feature type="domain" description="C2H2-type" evidence="10">
    <location>
        <begin position="86"/>
        <end position="115"/>
    </location>
</feature>
<dbReference type="InterPro" id="IPR001138">
    <property type="entry name" value="Zn2Cys6_DnaBD"/>
</dbReference>
<dbReference type="AlphaFoldDB" id="A0A0B4G6L3"/>
<dbReference type="PROSITE" id="PS00028">
    <property type="entry name" value="ZINC_FINGER_C2H2_1"/>
    <property type="match status" value="1"/>
</dbReference>
<name>A0A0B4G6L3_METGA</name>
<evidence type="ECO:0000259" key="9">
    <source>
        <dbReference type="PROSITE" id="PS50048"/>
    </source>
</evidence>
<dbReference type="SMART" id="SM00066">
    <property type="entry name" value="GAL4"/>
    <property type="match status" value="1"/>
</dbReference>
<keyword evidence="3" id="KW-0677">Repeat</keyword>
<feature type="region of interest" description="Disordered" evidence="8">
    <location>
        <begin position="26"/>
        <end position="45"/>
    </location>
</feature>
<keyword evidence="4 7" id="KW-0863">Zinc-finger</keyword>
<comment type="subcellular location">
    <subcellularLocation>
        <location evidence="1">Nucleus</location>
    </subcellularLocation>
</comment>
<dbReference type="Pfam" id="PF00096">
    <property type="entry name" value="zf-C2H2"/>
    <property type="match status" value="1"/>
</dbReference>
<dbReference type="Pfam" id="PF00172">
    <property type="entry name" value="Zn_clus"/>
    <property type="match status" value="1"/>
</dbReference>
<organism evidence="11 12">
    <name type="scientific">Metarhizium guizhouense (strain ARSEF 977)</name>
    <dbReference type="NCBI Taxonomy" id="1276136"/>
    <lineage>
        <taxon>Eukaryota</taxon>
        <taxon>Fungi</taxon>
        <taxon>Dikarya</taxon>
        <taxon>Ascomycota</taxon>
        <taxon>Pezizomycotina</taxon>
        <taxon>Sordariomycetes</taxon>
        <taxon>Hypocreomycetidae</taxon>
        <taxon>Hypocreales</taxon>
        <taxon>Clavicipitaceae</taxon>
        <taxon>Metarhizium</taxon>
    </lineage>
</organism>
<dbReference type="Pfam" id="PF04082">
    <property type="entry name" value="Fungal_trans"/>
    <property type="match status" value="1"/>
</dbReference>
<evidence type="ECO:0000256" key="5">
    <source>
        <dbReference type="ARBA" id="ARBA00022833"/>
    </source>
</evidence>
<evidence type="ECO:0000256" key="1">
    <source>
        <dbReference type="ARBA" id="ARBA00004123"/>
    </source>
</evidence>
<protein>
    <submittedName>
        <fullName evidence="11">Transcription factor, fungi</fullName>
    </submittedName>
</protein>
<dbReference type="PANTHER" id="PTHR40626:SF8">
    <property type="entry name" value="C2H2 FINGER DOMAIN TRANSCRIPTION FACTOR (EUROFUNG)-RELATED"/>
    <property type="match status" value="1"/>
</dbReference>
<dbReference type="InterPro" id="IPR007219">
    <property type="entry name" value="XnlR_reg_dom"/>
</dbReference>
<dbReference type="GO" id="GO:0008270">
    <property type="term" value="F:zinc ion binding"/>
    <property type="evidence" value="ECO:0007669"/>
    <property type="project" value="UniProtKB-KW"/>
</dbReference>
<evidence type="ECO:0000259" key="10">
    <source>
        <dbReference type="PROSITE" id="PS50157"/>
    </source>
</evidence>
<evidence type="ECO:0000256" key="2">
    <source>
        <dbReference type="ARBA" id="ARBA00022723"/>
    </source>
</evidence>
<dbReference type="GO" id="GO:0006351">
    <property type="term" value="P:DNA-templated transcription"/>
    <property type="evidence" value="ECO:0007669"/>
    <property type="project" value="InterPro"/>
</dbReference>
<dbReference type="GO" id="GO:0000981">
    <property type="term" value="F:DNA-binding transcription factor activity, RNA polymerase II-specific"/>
    <property type="evidence" value="ECO:0007669"/>
    <property type="project" value="InterPro"/>
</dbReference>
<reference evidence="11 12" key="1">
    <citation type="journal article" date="2014" name="Proc. Natl. Acad. Sci. U.S.A.">
        <title>Trajectory and genomic determinants of fungal-pathogen speciation and host adaptation.</title>
        <authorList>
            <person name="Hu X."/>
            <person name="Xiao G."/>
            <person name="Zheng P."/>
            <person name="Shang Y."/>
            <person name="Su Y."/>
            <person name="Zhang X."/>
            <person name="Liu X."/>
            <person name="Zhan S."/>
            <person name="St Leger R.J."/>
            <person name="Wang C."/>
        </authorList>
    </citation>
    <scope>NUCLEOTIDE SEQUENCE [LARGE SCALE GENOMIC DNA]</scope>
    <source>
        <strain evidence="11 12">ARSEF 977</strain>
    </source>
</reference>
<feature type="domain" description="Zn(2)-C6 fungal-type" evidence="9">
    <location>
        <begin position="128"/>
        <end position="155"/>
    </location>
</feature>
<keyword evidence="2" id="KW-0479">Metal-binding</keyword>
<accession>A0A0B4G6L3</accession>
<dbReference type="SUPFAM" id="SSF57701">
    <property type="entry name" value="Zn2/Cys6 DNA-binding domain"/>
    <property type="match status" value="1"/>
</dbReference>
<evidence type="ECO:0000256" key="4">
    <source>
        <dbReference type="ARBA" id="ARBA00022771"/>
    </source>
</evidence>
<dbReference type="PROSITE" id="PS50157">
    <property type="entry name" value="ZINC_FINGER_C2H2_2"/>
    <property type="match status" value="2"/>
</dbReference>